<gene>
    <name evidence="3" type="ORF">BJ980_001532</name>
</gene>
<feature type="compositionally biased region" description="Polar residues" evidence="1">
    <location>
        <begin position="162"/>
        <end position="189"/>
    </location>
</feature>
<dbReference type="RefSeq" id="WP_179501758.1">
    <property type="nucleotide sequence ID" value="NZ_JACCAA010000001.1"/>
</dbReference>
<accession>A0A7Y9S0A8</accession>
<keyword evidence="2" id="KW-1133">Transmembrane helix</keyword>
<reference evidence="3 4" key="1">
    <citation type="submission" date="2020-07" db="EMBL/GenBank/DDBJ databases">
        <title>Sequencing the genomes of 1000 actinobacteria strains.</title>
        <authorList>
            <person name="Klenk H.-P."/>
        </authorList>
    </citation>
    <scope>NUCLEOTIDE SEQUENCE [LARGE SCALE GENOMIC DNA]</scope>
    <source>
        <strain evidence="3 4">DSM 23819</strain>
    </source>
</reference>
<keyword evidence="2" id="KW-0472">Membrane</keyword>
<feature type="transmembrane region" description="Helical" evidence="2">
    <location>
        <begin position="62"/>
        <end position="84"/>
    </location>
</feature>
<evidence type="ECO:0000313" key="3">
    <source>
        <dbReference type="EMBL" id="NYG58609.1"/>
    </source>
</evidence>
<feature type="compositionally biased region" description="Polar residues" evidence="1">
    <location>
        <begin position="106"/>
        <end position="123"/>
    </location>
</feature>
<keyword evidence="4" id="KW-1185">Reference proteome</keyword>
<feature type="region of interest" description="Disordered" evidence="1">
    <location>
        <begin position="100"/>
        <end position="216"/>
    </location>
</feature>
<evidence type="ECO:0000256" key="1">
    <source>
        <dbReference type="SAM" id="MobiDB-lite"/>
    </source>
</evidence>
<evidence type="ECO:0000256" key="2">
    <source>
        <dbReference type="SAM" id="Phobius"/>
    </source>
</evidence>
<organism evidence="3 4">
    <name type="scientific">Nocardioides daedukensis</name>
    <dbReference type="NCBI Taxonomy" id="634462"/>
    <lineage>
        <taxon>Bacteria</taxon>
        <taxon>Bacillati</taxon>
        <taxon>Actinomycetota</taxon>
        <taxon>Actinomycetes</taxon>
        <taxon>Propionibacteriales</taxon>
        <taxon>Nocardioidaceae</taxon>
        <taxon>Nocardioides</taxon>
    </lineage>
</organism>
<keyword evidence="2" id="KW-0812">Transmembrane</keyword>
<feature type="compositionally biased region" description="Basic and acidic residues" evidence="1">
    <location>
        <begin position="127"/>
        <end position="137"/>
    </location>
</feature>
<comment type="caution">
    <text evidence="3">The sequence shown here is derived from an EMBL/GenBank/DDBJ whole genome shotgun (WGS) entry which is preliminary data.</text>
</comment>
<dbReference type="EMBL" id="JACCAA010000001">
    <property type="protein sequence ID" value="NYG58609.1"/>
    <property type="molecule type" value="Genomic_DNA"/>
</dbReference>
<feature type="transmembrane region" description="Helical" evidence="2">
    <location>
        <begin position="21"/>
        <end position="42"/>
    </location>
</feature>
<protein>
    <submittedName>
        <fullName evidence="3">Uncharacterized protein</fullName>
    </submittedName>
</protein>
<dbReference type="AlphaFoldDB" id="A0A7Y9S0A8"/>
<name>A0A7Y9S0A8_9ACTN</name>
<evidence type="ECO:0000313" key="4">
    <source>
        <dbReference type="Proteomes" id="UP000540656"/>
    </source>
</evidence>
<dbReference type="Proteomes" id="UP000540656">
    <property type="component" value="Unassembled WGS sequence"/>
</dbReference>
<sequence>MAGQGAGKRAGSRRATAKKSRIDPVFLLLSFAVTVLVVAWGYLVKAAIDFGSEGRGGESSAWLFLALACVGAAGCLFIGLILVAKLLALVGVLPETATGPAGVELGQQSARSTPSTYVPNTGTYGDRIGDISSERSRRLFPLPPEDAGETRETEAVTDSAKGASQSFAPPTQRQPGATQNTDTNETTGSHAAIGTDENDTKRVPNPRYPGGKRAAR</sequence>
<proteinExistence type="predicted"/>